<dbReference type="SUPFAM" id="SSF51445">
    <property type="entry name" value="(Trans)glycosidases"/>
    <property type="match status" value="1"/>
</dbReference>
<evidence type="ECO:0000256" key="1">
    <source>
        <dbReference type="ARBA" id="ARBA00000439"/>
    </source>
</evidence>
<dbReference type="EC" id="2.4.1.25" evidence="3 10"/>
<organism evidence="12 13">
    <name type="scientific">Knoellia flava</name>
    <dbReference type="NCBI Taxonomy" id="913969"/>
    <lineage>
        <taxon>Bacteria</taxon>
        <taxon>Bacillati</taxon>
        <taxon>Actinomycetota</taxon>
        <taxon>Actinomycetes</taxon>
        <taxon>Micrococcales</taxon>
        <taxon>Intrasporangiaceae</taxon>
        <taxon>Knoellia</taxon>
    </lineage>
</organism>
<dbReference type="PANTHER" id="PTHR32438:SF5">
    <property type="entry name" value="4-ALPHA-GLUCANOTRANSFERASE DPE1, CHLOROPLASTIC_AMYLOPLASTIC"/>
    <property type="match status" value="1"/>
</dbReference>
<name>A0A8H9KRI1_9MICO</name>
<evidence type="ECO:0000259" key="11">
    <source>
        <dbReference type="Pfam" id="PF21226"/>
    </source>
</evidence>
<dbReference type="InterPro" id="IPR017853">
    <property type="entry name" value="GH"/>
</dbReference>
<dbReference type="AlphaFoldDB" id="A0A8H9KRI1"/>
<evidence type="ECO:0000256" key="8">
    <source>
        <dbReference type="ARBA" id="ARBA00031423"/>
    </source>
</evidence>
<evidence type="ECO:0000256" key="10">
    <source>
        <dbReference type="RuleBase" id="RU361207"/>
    </source>
</evidence>
<reference evidence="12" key="2">
    <citation type="submission" date="2020-09" db="EMBL/GenBank/DDBJ databases">
        <authorList>
            <person name="Sun Q."/>
            <person name="Zhou Y."/>
        </authorList>
    </citation>
    <scope>NUCLEOTIDE SEQUENCE</scope>
    <source>
        <strain evidence="12">CGMCC 1.10749</strain>
    </source>
</reference>
<dbReference type="InterPro" id="IPR048458">
    <property type="entry name" value="MalQ_N"/>
</dbReference>
<keyword evidence="6 10" id="KW-0808">Transferase</keyword>
<dbReference type="Gene3D" id="3.20.20.80">
    <property type="entry name" value="Glycosidases"/>
    <property type="match status" value="1"/>
</dbReference>
<accession>A0A8H9KRI1</accession>
<comment type="catalytic activity">
    <reaction evidence="1 10">
        <text>Transfers a segment of a (1-&gt;4)-alpha-D-glucan to a new position in an acceptor, which may be glucose or a (1-&gt;4)-alpha-D-glucan.</text>
        <dbReference type="EC" id="2.4.1.25"/>
    </reaction>
</comment>
<evidence type="ECO:0000256" key="6">
    <source>
        <dbReference type="ARBA" id="ARBA00022679"/>
    </source>
</evidence>
<dbReference type="InterPro" id="IPR003385">
    <property type="entry name" value="Glyco_hydro_77"/>
</dbReference>
<evidence type="ECO:0000313" key="13">
    <source>
        <dbReference type="Proteomes" id="UP000628079"/>
    </source>
</evidence>
<evidence type="ECO:0000256" key="5">
    <source>
        <dbReference type="ARBA" id="ARBA00022676"/>
    </source>
</evidence>
<dbReference type="PANTHER" id="PTHR32438">
    <property type="entry name" value="4-ALPHA-GLUCANOTRANSFERASE DPE1, CHLOROPLASTIC/AMYLOPLASTIC"/>
    <property type="match status" value="1"/>
</dbReference>
<dbReference type="Pfam" id="PF02446">
    <property type="entry name" value="Glyco_hydro_77"/>
    <property type="match status" value="1"/>
</dbReference>
<evidence type="ECO:0000256" key="9">
    <source>
        <dbReference type="ARBA" id="ARBA00031501"/>
    </source>
</evidence>
<evidence type="ECO:0000256" key="2">
    <source>
        <dbReference type="ARBA" id="ARBA00005684"/>
    </source>
</evidence>
<sequence length="712" mass="77450">MTPTAPSAALVELAHAHGVATDFHDWLGQHTVISDRTLRTVLGALGVDAGSEEAVSAALADAENRPWRRTLPPTVVCRAGWTPWVHAHVPHGSGVRLTVELEDGTTRDVPQVERWVHPRTIDGREVGEATFELPGDLPTGWHRIVAHLDAPAVTDGTDTATLVVTPQRLELPEALRHGGVTGLMTQIYQVRSAASWGVGDLGDLGDLASWAATELGAEFVLVNPLHAAEPVVPMEASPYLPTTRRFVNPVYLRVGDIPELVRLDAGARARVDELADSVRALDATDTIDRDAAWTAKREALGLIHALGLEGRRARDFERFREREGEGLATFATWCALAERHGLPWTDWPVELHDPASPAVTEFAAAQADLVDFHMWLQWLLDRQLGEVQREATEAGMSLGIVHDLAVGVHPFGADAWGLADALARGVTVGAPPDQFNQLGQNWSQPPWHPERLAELGYAPFRDMVRTVLRDSGGIRVDHVIGLFRLWWIPQGEGLTPADGTYVTYDHEALIGILCLEAERAGAVVIGEDLGVVPAIARDYLSERGVLGTSIMWFENTDGAPTPPESYRELCLSSVTTHDLPPTAGFLALEHVAIRERLGLLTRPVEEERAAEEHSIATVRDALVARGWLEPGAGPASMVEAMHRWIGHTPSVLRAVSLADVVGDRRAINQPGTEDEYPNWRLPLTGPDGRPVSLEDVMGSTLAEPLFRATRGD</sequence>
<gene>
    <name evidence="12" type="primary">malQ</name>
    <name evidence="12" type="ORF">GCM10011314_10700</name>
</gene>
<evidence type="ECO:0000313" key="12">
    <source>
        <dbReference type="EMBL" id="GGB73034.1"/>
    </source>
</evidence>
<dbReference type="EMBL" id="BMEA01000001">
    <property type="protein sequence ID" value="GGB73034.1"/>
    <property type="molecule type" value="Genomic_DNA"/>
</dbReference>
<comment type="caution">
    <text evidence="12">The sequence shown here is derived from an EMBL/GenBank/DDBJ whole genome shotgun (WGS) entry which is preliminary data.</text>
</comment>
<reference evidence="12" key="1">
    <citation type="journal article" date="2014" name="Int. J. Syst. Evol. Microbiol.">
        <title>Complete genome sequence of Corynebacterium casei LMG S-19264T (=DSM 44701T), isolated from a smear-ripened cheese.</title>
        <authorList>
            <consortium name="US DOE Joint Genome Institute (JGI-PGF)"/>
            <person name="Walter F."/>
            <person name="Albersmeier A."/>
            <person name="Kalinowski J."/>
            <person name="Ruckert C."/>
        </authorList>
    </citation>
    <scope>NUCLEOTIDE SEQUENCE</scope>
    <source>
        <strain evidence="12">CGMCC 1.10749</strain>
    </source>
</reference>
<evidence type="ECO:0000256" key="3">
    <source>
        <dbReference type="ARBA" id="ARBA00012560"/>
    </source>
</evidence>
<comment type="similarity">
    <text evidence="2 10">Belongs to the disproportionating enzyme family.</text>
</comment>
<dbReference type="NCBIfam" id="TIGR00217">
    <property type="entry name" value="malQ"/>
    <property type="match status" value="1"/>
</dbReference>
<evidence type="ECO:0000256" key="4">
    <source>
        <dbReference type="ARBA" id="ARBA00020295"/>
    </source>
</evidence>
<evidence type="ECO:0000256" key="7">
    <source>
        <dbReference type="ARBA" id="ARBA00023277"/>
    </source>
</evidence>
<keyword evidence="5 10" id="KW-0328">Glycosyltransferase</keyword>
<keyword evidence="7 10" id="KW-0119">Carbohydrate metabolism</keyword>
<dbReference type="GO" id="GO:0005975">
    <property type="term" value="P:carbohydrate metabolic process"/>
    <property type="evidence" value="ECO:0007669"/>
    <property type="project" value="InterPro"/>
</dbReference>
<protein>
    <recommendedName>
        <fullName evidence="4 10">4-alpha-glucanotransferase</fullName>
        <ecNumber evidence="3 10">2.4.1.25</ecNumber>
    </recommendedName>
    <alternativeName>
        <fullName evidence="8 10">Amylomaltase</fullName>
    </alternativeName>
    <alternativeName>
        <fullName evidence="9 10">Disproportionating enzyme</fullName>
    </alternativeName>
</protein>
<dbReference type="Proteomes" id="UP000628079">
    <property type="component" value="Unassembled WGS sequence"/>
</dbReference>
<feature type="domain" description="MalQ N-terminal beta-sandwich" evidence="11">
    <location>
        <begin position="71"/>
        <end position="166"/>
    </location>
</feature>
<dbReference type="GO" id="GO:0004134">
    <property type="term" value="F:4-alpha-glucanotransferase activity"/>
    <property type="evidence" value="ECO:0007669"/>
    <property type="project" value="UniProtKB-EC"/>
</dbReference>
<proteinExistence type="inferred from homology"/>
<dbReference type="Pfam" id="PF21226">
    <property type="entry name" value="MalQ_N"/>
    <property type="match status" value="1"/>
</dbReference>